<dbReference type="PROSITE" id="PS51808">
    <property type="entry name" value="CHCH"/>
    <property type="match status" value="1"/>
</dbReference>
<organism evidence="4 5">
    <name type="scientific">Lachancea mirantina</name>
    <dbReference type="NCBI Taxonomy" id="1230905"/>
    <lineage>
        <taxon>Eukaryota</taxon>
        <taxon>Fungi</taxon>
        <taxon>Dikarya</taxon>
        <taxon>Ascomycota</taxon>
        <taxon>Saccharomycotina</taxon>
        <taxon>Saccharomycetes</taxon>
        <taxon>Saccharomycetales</taxon>
        <taxon>Saccharomycetaceae</taxon>
        <taxon>Lachancea</taxon>
    </lineage>
</organism>
<dbReference type="EMBL" id="LT598463">
    <property type="protein sequence ID" value="SCU89141.1"/>
    <property type="molecule type" value="Genomic_DNA"/>
</dbReference>
<dbReference type="InterPro" id="IPR013892">
    <property type="entry name" value="Cyt_c_biogenesis_Cmc1-like"/>
</dbReference>
<accession>A0A1G4JFS6</accession>
<evidence type="ECO:0000313" key="4">
    <source>
        <dbReference type="EMBL" id="SCU89141.1"/>
    </source>
</evidence>
<proteinExistence type="inferred from homology"/>
<evidence type="ECO:0000256" key="3">
    <source>
        <dbReference type="RuleBase" id="RU364104"/>
    </source>
</evidence>
<keyword evidence="5" id="KW-1185">Reference proteome</keyword>
<keyword evidence="3" id="KW-0496">Mitochondrion</keyword>
<comment type="similarity">
    <text evidence="1 3">Belongs to the CMC family.</text>
</comment>
<name>A0A1G4JFS6_9SACH</name>
<keyword evidence="3" id="KW-0472">Membrane</keyword>
<evidence type="ECO:0000256" key="2">
    <source>
        <dbReference type="ARBA" id="ARBA00023157"/>
    </source>
</evidence>
<keyword evidence="3" id="KW-0143">Chaperone</keyword>
<keyword evidence="3" id="KW-0999">Mitochondrion inner membrane</keyword>
<dbReference type="GO" id="GO:0005743">
    <property type="term" value="C:mitochondrial inner membrane"/>
    <property type="evidence" value="ECO:0007669"/>
    <property type="project" value="UniProtKB-SubCell"/>
</dbReference>
<comment type="function">
    <text evidence="3">Required for mitochondrial cytochrome c oxidase (COX) assembly and respiration.</text>
</comment>
<dbReference type="OrthoDB" id="532630at2759"/>
<evidence type="ECO:0000313" key="5">
    <source>
        <dbReference type="Proteomes" id="UP000191024"/>
    </source>
</evidence>
<dbReference type="STRING" id="1230905.A0A1G4JFS6"/>
<evidence type="ECO:0000256" key="1">
    <source>
        <dbReference type="ARBA" id="ARBA00007347"/>
    </source>
</evidence>
<protein>
    <recommendedName>
        <fullName evidence="3">COX assembly mitochondrial protein</fullName>
    </recommendedName>
</protein>
<keyword evidence="2" id="KW-1015">Disulfide bond</keyword>
<dbReference type="Proteomes" id="UP000191024">
    <property type="component" value="Chromosome D"/>
</dbReference>
<comment type="subcellular location">
    <subcellularLocation>
        <location evidence="3">Mitochondrion inner membrane</location>
    </subcellularLocation>
</comment>
<dbReference type="AlphaFoldDB" id="A0A1G4JFS6"/>
<sequence>MHPQLEAERFNSCYQYIEALDKCHQAEYYKRALGLCSIEKEALTRCLHDARLSGEKVKILESREKQKKVHAKWKQLQEEEYGEEAILKKIIQRQMAKAQDKVEKTD</sequence>
<gene>
    <name evidence="4" type="ORF">LAMI_0D12530G</name>
</gene>
<reference evidence="4 5" key="1">
    <citation type="submission" date="2016-03" db="EMBL/GenBank/DDBJ databases">
        <authorList>
            <person name="Devillers H."/>
        </authorList>
    </citation>
    <scope>NUCLEOTIDE SEQUENCE [LARGE SCALE GENOMIC DNA]</scope>
    <source>
        <strain evidence="4">CBS 11717</strain>
    </source>
</reference>
<dbReference type="Pfam" id="PF08583">
    <property type="entry name" value="Cmc1"/>
    <property type="match status" value="1"/>
</dbReference>